<reference evidence="1 2" key="1">
    <citation type="submission" date="2017-09" db="EMBL/GenBank/DDBJ databases">
        <title>Depth-based differentiation of microbial function through sediment-hosted aquifers and enrichment of novel symbionts in the deep terrestrial subsurface.</title>
        <authorList>
            <person name="Probst A.J."/>
            <person name="Ladd B."/>
            <person name="Jarett J.K."/>
            <person name="Geller-Mcgrath D.E."/>
            <person name="Sieber C.M."/>
            <person name="Emerson J.B."/>
            <person name="Anantharaman K."/>
            <person name="Thomas B.C."/>
            <person name="Malmstrom R."/>
            <person name="Stieglmeier M."/>
            <person name="Klingl A."/>
            <person name="Woyke T."/>
            <person name="Ryan C.M."/>
            <person name="Banfield J.F."/>
        </authorList>
    </citation>
    <scope>NUCLEOTIDE SEQUENCE [LARGE SCALE GENOMIC DNA]</scope>
    <source>
        <strain evidence="1">CG11_big_fil_rev_8_21_14_0_20_37_16</strain>
    </source>
</reference>
<dbReference type="Gene3D" id="3.40.50.1360">
    <property type="match status" value="1"/>
</dbReference>
<dbReference type="EMBL" id="PCVK01000115">
    <property type="protein sequence ID" value="PIQ71337.1"/>
    <property type="molecule type" value="Genomic_DNA"/>
</dbReference>
<sequence length="434" mass="49635">MQAELLRNPPYKHFQVELSKRYEPIDMYVVGSLSASLEANQRALGLFTAQQFKYTIDEASRKGKYVLCDMPTGSTPKPTWEALREMIDKNEIDLERVIWVGHEAELPPQEHPPLGYETQRIEILQKLGINIQRIINEHAAKLETIEGNYLAMHSFKPGDEINIDEANRCAAEYDRLLATLLNRRDIVSFGMYGVGGDGHGFGEFQRKHMWPEEWEKTQDTFLTPLSDYSYRHGFWPIFDEHNIPMADNALGEDENRKKFPDVQLLMGMGRNTLARLDNSIHVFNSSSKAQAFEQTLKALGGQIRSETGITFPNPTGPACGETMLTDFKTLAEKWQQEEKIRSDCGFAEKETCFTVVQEILKSLNQSLSKEEYFELWHLFSQYFGDQTPVSMMLMERAQRGKKNVIVVTADVAKNTGLVERYGLDPKRPYSTISL</sequence>
<gene>
    <name evidence="1" type="ORF">COV87_03985</name>
</gene>
<dbReference type="InterPro" id="IPR037171">
    <property type="entry name" value="NagB/RpiA_transferase-like"/>
</dbReference>
<evidence type="ECO:0000313" key="2">
    <source>
        <dbReference type="Proteomes" id="UP000229497"/>
    </source>
</evidence>
<name>A0A2H0KJC6_9BACT</name>
<dbReference type="AlphaFoldDB" id="A0A2H0KJC6"/>
<evidence type="ECO:0000313" key="1">
    <source>
        <dbReference type="EMBL" id="PIQ71337.1"/>
    </source>
</evidence>
<comment type="caution">
    <text evidence="1">The sequence shown here is derived from an EMBL/GenBank/DDBJ whole genome shotgun (WGS) entry which is preliminary data.</text>
</comment>
<dbReference type="Proteomes" id="UP000229497">
    <property type="component" value="Unassembled WGS sequence"/>
</dbReference>
<proteinExistence type="predicted"/>
<dbReference type="SUPFAM" id="SSF100950">
    <property type="entry name" value="NagB/RpiA/CoA transferase-like"/>
    <property type="match status" value="1"/>
</dbReference>
<accession>A0A2H0KJC6</accession>
<organism evidence="1 2">
    <name type="scientific">Candidatus Roizmanbacteria bacterium CG11_big_fil_rev_8_21_14_0_20_37_16</name>
    <dbReference type="NCBI Taxonomy" id="1974857"/>
    <lineage>
        <taxon>Bacteria</taxon>
        <taxon>Candidatus Roizmaniibacteriota</taxon>
    </lineage>
</organism>
<protein>
    <submittedName>
        <fullName evidence="1">Uncharacterized protein</fullName>
    </submittedName>
</protein>